<feature type="transmembrane region" description="Helical" evidence="7">
    <location>
        <begin position="93"/>
        <end position="114"/>
    </location>
</feature>
<dbReference type="GO" id="GO:0004672">
    <property type="term" value="F:protein kinase activity"/>
    <property type="evidence" value="ECO:0007669"/>
    <property type="project" value="InterPro"/>
</dbReference>
<dbReference type="FunFam" id="3.30.200.20:FF:000489">
    <property type="entry name" value="Inactive receptor-like serine/threonine-protein kinase"/>
    <property type="match status" value="1"/>
</dbReference>
<dbReference type="Proteomes" id="UP000663760">
    <property type="component" value="Chromosome 6"/>
</dbReference>
<dbReference type="GO" id="GO:0012505">
    <property type="term" value="C:endomembrane system"/>
    <property type="evidence" value="ECO:0007669"/>
    <property type="project" value="UniProtKB-SubCell"/>
</dbReference>
<dbReference type="InterPro" id="IPR011009">
    <property type="entry name" value="Kinase-like_dom_sf"/>
</dbReference>
<gene>
    <name evidence="9" type="ORF">SI8410_06008876</name>
</gene>
<feature type="compositionally biased region" description="Low complexity" evidence="6">
    <location>
        <begin position="10"/>
        <end position="43"/>
    </location>
</feature>
<keyword evidence="1 7" id="KW-0812">Transmembrane</keyword>
<dbReference type="InterPro" id="IPR001245">
    <property type="entry name" value="Ser-Thr/Tyr_kinase_cat_dom"/>
</dbReference>
<dbReference type="SUPFAM" id="SSF56112">
    <property type="entry name" value="Protein kinase-like (PK-like)"/>
    <property type="match status" value="1"/>
</dbReference>
<evidence type="ECO:0000313" key="10">
    <source>
        <dbReference type="Proteomes" id="UP000663760"/>
    </source>
</evidence>
<evidence type="ECO:0000256" key="3">
    <source>
        <dbReference type="ARBA" id="ARBA00022989"/>
    </source>
</evidence>
<dbReference type="AlphaFoldDB" id="A0A7I8KKL7"/>
<dbReference type="Gene3D" id="1.10.510.10">
    <property type="entry name" value="Transferase(Phosphotransferase) domain 1"/>
    <property type="match status" value="1"/>
</dbReference>
<reference evidence="9" key="1">
    <citation type="submission" date="2020-02" db="EMBL/GenBank/DDBJ databases">
        <authorList>
            <person name="Scholz U."/>
            <person name="Mascher M."/>
            <person name="Fiebig A."/>
        </authorList>
    </citation>
    <scope>NUCLEOTIDE SEQUENCE</scope>
</reference>
<feature type="domain" description="Protein kinase" evidence="8">
    <location>
        <begin position="156"/>
        <end position="418"/>
    </location>
</feature>
<evidence type="ECO:0000256" key="4">
    <source>
        <dbReference type="ARBA" id="ARBA00023136"/>
    </source>
</evidence>
<accession>A0A7I8KKL7</accession>
<proteinExistence type="predicted"/>
<evidence type="ECO:0000256" key="6">
    <source>
        <dbReference type="SAM" id="MobiDB-lite"/>
    </source>
</evidence>
<evidence type="ECO:0000313" key="9">
    <source>
        <dbReference type="EMBL" id="CAA7398211.1"/>
    </source>
</evidence>
<protein>
    <recommendedName>
        <fullName evidence="8">Protein kinase domain-containing protein</fullName>
    </recommendedName>
</protein>
<keyword evidence="4 7" id="KW-0472">Membrane</keyword>
<dbReference type="EMBL" id="LR746269">
    <property type="protein sequence ID" value="CAA7398211.1"/>
    <property type="molecule type" value="Genomic_DNA"/>
</dbReference>
<organism evidence="9 10">
    <name type="scientific">Spirodela intermedia</name>
    <name type="common">Intermediate duckweed</name>
    <dbReference type="NCBI Taxonomy" id="51605"/>
    <lineage>
        <taxon>Eukaryota</taxon>
        <taxon>Viridiplantae</taxon>
        <taxon>Streptophyta</taxon>
        <taxon>Embryophyta</taxon>
        <taxon>Tracheophyta</taxon>
        <taxon>Spermatophyta</taxon>
        <taxon>Magnoliopsida</taxon>
        <taxon>Liliopsida</taxon>
        <taxon>Araceae</taxon>
        <taxon>Lemnoideae</taxon>
        <taxon>Spirodela</taxon>
    </lineage>
</organism>
<evidence type="ECO:0000256" key="7">
    <source>
        <dbReference type="SAM" id="Phobius"/>
    </source>
</evidence>
<feature type="region of interest" description="Disordered" evidence="6">
    <location>
        <begin position="1"/>
        <end position="86"/>
    </location>
</feature>
<dbReference type="PROSITE" id="PS50011">
    <property type="entry name" value="PROTEIN_KINASE_DOM"/>
    <property type="match status" value="1"/>
</dbReference>
<dbReference type="PANTHER" id="PTHR46084">
    <property type="entry name" value="PROTEIN MALE DISCOVERER 2"/>
    <property type="match status" value="1"/>
</dbReference>
<evidence type="ECO:0000256" key="5">
    <source>
        <dbReference type="ARBA" id="ARBA00046288"/>
    </source>
</evidence>
<feature type="compositionally biased region" description="Low complexity" evidence="6">
    <location>
        <begin position="67"/>
        <end position="80"/>
    </location>
</feature>
<name>A0A7I8KKL7_SPIIN</name>
<dbReference type="OrthoDB" id="291737at2759"/>
<dbReference type="Pfam" id="PF07714">
    <property type="entry name" value="PK_Tyr_Ser-Thr"/>
    <property type="match status" value="1"/>
</dbReference>
<sequence length="445" mass="47399">MLRCRRVTQDSSSGGDSTSPSPTKGAVAATPAAIPTPAAAPAATPTPVPPRNPKISGSVPPNEGRTSVPSPALAPSSDPSSSRKRPPRKISKALIFGLVGAAVGSAVLVAVGIFCYRSNKVVTVKPWATGLSGQLQKAFVTGVTQLGRPELEAACEDFSNIIGTLSDSTLYKGTLSSGVEIAVASTVVNSAKDWSELYEAQFRKKISALSKVNHKNFSNLLGYCEEEEPFTRMMVFEYAPNGTLHELLHVREAEDLDWAKRLRVMMGIAYCLDYMHQLTSPVVLGNLTSSSIYLTDDFAAKVSDFEFWSETAAAAPPPASTSGPLGELARRPDVHPEEVVFKFGMLLLEIISGRPPVLTWASDYLKGVKPAIDLVDGNLKSFKEEEVAAICEVVVGCCNPMPAARPAMAEVVARLRTITGLAPEAATPKGSPLWWAELEIVSSDS</sequence>
<keyword evidence="2" id="KW-0732">Signal</keyword>
<dbReference type="Gene3D" id="3.30.200.20">
    <property type="entry name" value="Phosphorylase Kinase, domain 1"/>
    <property type="match status" value="1"/>
</dbReference>
<dbReference type="GO" id="GO:0005524">
    <property type="term" value="F:ATP binding"/>
    <property type="evidence" value="ECO:0007669"/>
    <property type="project" value="InterPro"/>
</dbReference>
<dbReference type="PANTHER" id="PTHR46084:SF14">
    <property type="entry name" value="PROTEIN KINASE DOMAIN-CONTAINING PROTEIN"/>
    <property type="match status" value="1"/>
</dbReference>
<keyword evidence="3 7" id="KW-1133">Transmembrane helix</keyword>
<dbReference type="InterPro" id="IPR000719">
    <property type="entry name" value="Prot_kinase_dom"/>
</dbReference>
<evidence type="ECO:0000256" key="1">
    <source>
        <dbReference type="ARBA" id="ARBA00022692"/>
    </source>
</evidence>
<evidence type="ECO:0000256" key="2">
    <source>
        <dbReference type="ARBA" id="ARBA00022729"/>
    </source>
</evidence>
<evidence type="ECO:0000259" key="8">
    <source>
        <dbReference type="PROSITE" id="PS50011"/>
    </source>
</evidence>
<comment type="subcellular location">
    <subcellularLocation>
        <location evidence="5">Endomembrane system</location>
        <topology evidence="5">Single-pass type I membrane protein</topology>
    </subcellularLocation>
</comment>
<keyword evidence="10" id="KW-1185">Reference proteome</keyword>